<name>A0AAE4C9P1_9ACTN</name>
<dbReference type="GO" id="GO:0016491">
    <property type="term" value="F:oxidoreductase activity"/>
    <property type="evidence" value="ECO:0007669"/>
    <property type="project" value="InterPro"/>
</dbReference>
<dbReference type="InterPro" id="IPR046366">
    <property type="entry name" value="MPAB"/>
</dbReference>
<dbReference type="InterPro" id="IPR018713">
    <property type="entry name" value="MPAB/Lcp_cat_dom"/>
</dbReference>
<feature type="compositionally biased region" description="Pro residues" evidence="1">
    <location>
        <begin position="270"/>
        <end position="287"/>
    </location>
</feature>
<dbReference type="EMBL" id="JAVDYB010000001">
    <property type="protein sequence ID" value="MDR7273795.1"/>
    <property type="molecule type" value="Genomic_DNA"/>
</dbReference>
<gene>
    <name evidence="3" type="ORF">J2S41_000573</name>
</gene>
<protein>
    <recommendedName>
        <fullName evidence="2">ER-bound oxygenase mpaB/mpaB'/Rubber oxygenase catalytic domain-containing protein</fullName>
    </recommendedName>
</protein>
<accession>A0AAE4C9P1</accession>
<reference evidence="3" key="1">
    <citation type="submission" date="2023-07" db="EMBL/GenBank/DDBJ databases">
        <title>Sequencing the genomes of 1000 actinobacteria strains.</title>
        <authorList>
            <person name="Klenk H.-P."/>
        </authorList>
    </citation>
    <scope>NUCLEOTIDE SEQUENCE</scope>
    <source>
        <strain evidence="3">DSM 44707</strain>
    </source>
</reference>
<comment type="caution">
    <text evidence="3">The sequence shown here is derived from an EMBL/GenBank/DDBJ whole genome shotgun (WGS) entry which is preliminary data.</text>
</comment>
<dbReference type="Pfam" id="PF09995">
    <property type="entry name" value="MPAB_Lcp_cat"/>
    <property type="match status" value="1"/>
</dbReference>
<evidence type="ECO:0000259" key="2">
    <source>
        <dbReference type="Pfam" id="PF09995"/>
    </source>
</evidence>
<feature type="domain" description="ER-bound oxygenase mpaB/mpaB'/Rubber oxygenase catalytic" evidence="2">
    <location>
        <begin position="24"/>
        <end position="161"/>
    </location>
</feature>
<feature type="compositionally biased region" description="Low complexity" evidence="1">
    <location>
        <begin position="348"/>
        <end position="361"/>
    </location>
</feature>
<feature type="compositionally biased region" description="Pro residues" evidence="1">
    <location>
        <begin position="295"/>
        <end position="307"/>
    </location>
</feature>
<feature type="compositionally biased region" description="Basic and acidic residues" evidence="1">
    <location>
        <begin position="431"/>
        <end position="447"/>
    </location>
</feature>
<sequence length="453" mass="48315">MAEIAAHGYDSPRGRSALRVVNRAHAHYAISNDDMLYVLSTFIYDPIAWVDRYGWRPLHAHERLAAFHYYREVGARMGIRDIPDSFAHFEDFKQRYEQSRFAFAPSNREVGDYTVALFAAWFPRFLRPAARAGVRSMLTPAILHAFGMRPAPPGVGAVLRAGLRARAIALRWLFPPRTRSALAVMPRNRSYPGYPSGYHPEMLGAPPPGPDIPAHCLRNPGHRRAEHTAPPSRVPPPDLASHPAPDLPSQHPAPNPATHPPSHPAADPATNPPSHPATNPPSHPAPDPATHTPSHPTPDPATNPPSHPTADPATHTPSHPTPDPATNPPSHPAPDPATNPPSHPAPDPATHTPSHPTADAAPDPPSHPTPDPATNSPSQHPAPDPATHTPSHPAADPATNPPSHPAAGPAQDLGSIPASHPAADPASSADRASDEGFHRPEVRDASPSRRHGA</sequence>
<feature type="compositionally biased region" description="Low complexity" evidence="1">
    <location>
        <begin position="415"/>
        <end position="430"/>
    </location>
</feature>
<feature type="region of interest" description="Disordered" evidence="1">
    <location>
        <begin position="202"/>
        <end position="453"/>
    </location>
</feature>
<dbReference type="AlphaFoldDB" id="A0AAE4C9P1"/>
<keyword evidence="4" id="KW-1185">Reference proteome</keyword>
<evidence type="ECO:0000256" key="1">
    <source>
        <dbReference type="SAM" id="MobiDB-lite"/>
    </source>
</evidence>
<evidence type="ECO:0000313" key="4">
    <source>
        <dbReference type="Proteomes" id="UP001183643"/>
    </source>
</evidence>
<evidence type="ECO:0000313" key="3">
    <source>
        <dbReference type="EMBL" id="MDR7273795.1"/>
    </source>
</evidence>
<dbReference type="PRINTS" id="PR01217">
    <property type="entry name" value="PRICHEXTENSN"/>
</dbReference>
<feature type="compositionally biased region" description="Pro residues" evidence="1">
    <location>
        <begin position="251"/>
        <end position="263"/>
    </location>
</feature>
<organism evidence="3 4">
    <name type="scientific">Catenuloplanes atrovinosus</name>
    <dbReference type="NCBI Taxonomy" id="137266"/>
    <lineage>
        <taxon>Bacteria</taxon>
        <taxon>Bacillati</taxon>
        <taxon>Actinomycetota</taxon>
        <taxon>Actinomycetes</taxon>
        <taxon>Micromonosporales</taxon>
        <taxon>Micromonosporaceae</taxon>
        <taxon>Catenuloplanes</taxon>
    </lineage>
</organism>
<feature type="compositionally biased region" description="Pro residues" evidence="1">
    <location>
        <begin position="319"/>
        <end position="347"/>
    </location>
</feature>
<proteinExistence type="predicted"/>
<dbReference type="PANTHER" id="PTHR36124:SF1">
    <property type="entry name" value="ER-BOUND OXYGENASE MPAB_MPAB'_RUBBER OXYGENASE CATALYTIC DOMAIN-CONTAINING PROTEIN"/>
    <property type="match status" value="1"/>
</dbReference>
<feature type="compositionally biased region" description="Pro residues" evidence="1">
    <location>
        <begin position="362"/>
        <end position="371"/>
    </location>
</feature>
<dbReference type="PANTHER" id="PTHR36124">
    <property type="match status" value="1"/>
</dbReference>
<dbReference type="Proteomes" id="UP001183643">
    <property type="component" value="Unassembled WGS sequence"/>
</dbReference>